<dbReference type="InterPro" id="IPR050362">
    <property type="entry name" value="Cation-dep_OMT"/>
</dbReference>
<evidence type="ECO:0000256" key="2">
    <source>
        <dbReference type="ARBA" id="ARBA00022679"/>
    </source>
</evidence>
<keyword evidence="6" id="KW-1185">Reference proteome</keyword>
<dbReference type="PANTHER" id="PTHR10509">
    <property type="entry name" value="O-METHYLTRANSFERASE-RELATED"/>
    <property type="match status" value="1"/>
</dbReference>
<evidence type="ECO:0000256" key="4">
    <source>
        <dbReference type="ARBA" id="ARBA00023453"/>
    </source>
</evidence>
<dbReference type="GO" id="GO:0032259">
    <property type="term" value="P:methylation"/>
    <property type="evidence" value="ECO:0007669"/>
    <property type="project" value="UniProtKB-KW"/>
</dbReference>
<dbReference type="InterPro" id="IPR002935">
    <property type="entry name" value="SAM_O-MeTrfase"/>
</dbReference>
<dbReference type="EMBL" id="BMAT01000458">
    <property type="protein sequence ID" value="GFR66647.1"/>
    <property type="molecule type" value="Genomic_DNA"/>
</dbReference>
<name>A0AAV4F080_9GAST</name>
<comment type="similarity">
    <text evidence="4">Belongs to the class I-like SAM-binding methyltransferase superfamily. Cation-dependent O-methyltransferase family.</text>
</comment>
<dbReference type="Proteomes" id="UP000762676">
    <property type="component" value="Unassembled WGS sequence"/>
</dbReference>
<dbReference type="SUPFAM" id="SSF53335">
    <property type="entry name" value="S-adenosyl-L-methionine-dependent methyltransferases"/>
    <property type="match status" value="1"/>
</dbReference>
<dbReference type="AlphaFoldDB" id="A0AAV4F080"/>
<evidence type="ECO:0000313" key="6">
    <source>
        <dbReference type="Proteomes" id="UP000762676"/>
    </source>
</evidence>
<accession>A0AAV4F080</accession>
<dbReference type="Gene3D" id="3.40.50.150">
    <property type="entry name" value="Vaccinia Virus protein VP39"/>
    <property type="match status" value="2"/>
</dbReference>
<sequence length="252" mass="28456">MTYFKCRPIWELEAGVERALALSVNPEAVKRISTSCDMFKRRDKFTQEATSEHSETLAKIHEETFSHDWEADYKDGKTPSVYRPIFMCGRVQGQFLKSLVSMQRAKRILEVGLFTGYGALSMAEALPELARDSPHAKKIRVEIGPALETLKRLGEDGERFDMVFLDGDKKDYIEAIKMVFDGPLLNEGATVLIDNAYVEGSAYCPSDNNPLAHELLETLKSRPHLHRIEESSDRVKFINGLLIDDAVTNLSE</sequence>
<evidence type="ECO:0000313" key="5">
    <source>
        <dbReference type="EMBL" id="GFR66647.1"/>
    </source>
</evidence>
<gene>
    <name evidence="5" type="ORF">ElyMa_000233200</name>
</gene>
<proteinExistence type="inferred from homology"/>
<dbReference type="InterPro" id="IPR029063">
    <property type="entry name" value="SAM-dependent_MTases_sf"/>
</dbReference>
<dbReference type="GO" id="GO:0008171">
    <property type="term" value="F:O-methyltransferase activity"/>
    <property type="evidence" value="ECO:0007669"/>
    <property type="project" value="InterPro"/>
</dbReference>
<comment type="caution">
    <text evidence="5">The sequence shown here is derived from an EMBL/GenBank/DDBJ whole genome shotgun (WGS) entry which is preliminary data.</text>
</comment>
<protein>
    <submittedName>
        <fullName evidence="5">Caffeoyl-CoA O-methyltransferase</fullName>
    </submittedName>
</protein>
<evidence type="ECO:0000256" key="3">
    <source>
        <dbReference type="ARBA" id="ARBA00022691"/>
    </source>
</evidence>
<reference evidence="5 6" key="1">
    <citation type="journal article" date="2021" name="Elife">
        <title>Chloroplast acquisition without the gene transfer in kleptoplastic sea slugs, Plakobranchus ocellatus.</title>
        <authorList>
            <person name="Maeda T."/>
            <person name="Takahashi S."/>
            <person name="Yoshida T."/>
            <person name="Shimamura S."/>
            <person name="Takaki Y."/>
            <person name="Nagai Y."/>
            <person name="Toyoda A."/>
            <person name="Suzuki Y."/>
            <person name="Arimoto A."/>
            <person name="Ishii H."/>
            <person name="Satoh N."/>
            <person name="Nishiyama T."/>
            <person name="Hasebe M."/>
            <person name="Maruyama T."/>
            <person name="Minagawa J."/>
            <person name="Obokata J."/>
            <person name="Shigenobu S."/>
        </authorList>
    </citation>
    <scope>NUCLEOTIDE SEQUENCE [LARGE SCALE GENOMIC DNA]</scope>
</reference>
<dbReference type="GO" id="GO:0008757">
    <property type="term" value="F:S-adenosylmethionine-dependent methyltransferase activity"/>
    <property type="evidence" value="ECO:0007669"/>
    <property type="project" value="TreeGrafter"/>
</dbReference>
<organism evidence="5 6">
    <name type="scientific">Elysia marginata</name>
    <dbReference type="NCBI Taxonomy" id="1093978"/>
    <lineage>
        <taxon>Eukaryota</taxon>
        <taxon>Metazoa</taxon>
        <taxon>Spiralia</taxon>
        <taxon>Lophotrochozoa</taxon>
        <taxon>Mollusca</taxon>
        <taxon>Gastropoda</taxon>
        <taxon>Heterobranchia</taxon>
        <taxon>Euthyneura</taxon>
        <taxon>Panpulmonata</taxon>
        <taxon>Sacoglossa</taxon>
        <taxon>Placobranchoidea</taxon>
        <taxon>Plakobranchidae</taxon>
        <taxon>Elysia</taxon>
    </lineage>
</organism>
<evidence type="ECO:0000256" key="1">
    <source>
        <dbReference type="ARBA" id="ARBA00022603"/>
    </source>
</evidence>
<dbReference type="PANTHER" id="PTHR10509:SF14">
    <property type="entry name" value="CAFFEOYL-COA O-METHYLTRANSFERASE 3-RELATED"/>
    <property type="match status" value="1"/>
</dbReference>
<keyword evidence="2" id="KW-0808">Transferase</keyword>
<keyword evidence="3" id="KW-0949">S-adenosyl-L-methionine</keyword>
<keyword evidence="1" id="KW-0489">Methyltransferase</keyword>
<dbReference type="Pfam" id="PF01596">
    <property type="entry name" value="Methyltransf_3"/>
    <property type="match status" value="2"/>
</dbReference>